<sequence length="628" mass="66497">MLPKLKELVLSRIGLSPANASSMAAILVGPLGSRLVDLDLSHNPLKDEGFHTIFKSLAASMPEPPGSGPRRRRSSSSTAHGLSALQSLDLSHTHLTHTGLGSFLLALRKGCVSNLLVLMLGGNPLKEEGGLVLTAILEGHHLPRLRTLDASACGMGPLATRTLLSAGMGGGMAALKSLNVGSNYVDSEGVRALALVMRLGKLSRLDHLKVDLSGENALSLLAAGWNRDGGAGWEGEREGQTGRGLEKEGCPPLRRLDLEKNASLYGQGWAEVVEGGREGGLPASLEALNLAHCKRLGEKGLAGVLAWGRMHGPGRHESRLTCLDLSETSLDGDNVRTQQHLRELWEVFPGLTHLNLRGNRLGWAGGSALAEGLASSRTGGGTKANALEVLDVAGTALGDEGASSLLQALPRCACLRELFFANNDLSPSFWREGRAVEVLGGGNMEALRVLDISKNALGPGFLPSQDPHALSALLARLHVLKMAWTDAGPEDVAALIAGFKGVVACGEEEKLAGVPLTVLDLAYNTRMGEKEVERLLEFSLSPRMGRLRALSLVGTGVGDAVVTALTGLLTLDRVLACEHLETVELRGNDGISKGCRQQLLGHLARLHNRLAEEAVWGHSRRLQSLVRI</sequence>
<gene>
    <name evidence="1" type="ORF">NSK_007864</name>
</gene>
<dbReference type="Pfam" id="PF13516">
    <property type="entry name" value="LRR_6"/>
    <property type="match status" value="4"/>
</dbReference>
<accession>A0A4D9CRK2</accession>
<dbReference type="InterPro" id="IPR027038">
    <property type="entry name" value="RanGap"/>
</dbReference>
<reference evidence="1 2" key="1">
    <citation type="submission" date="2019-01" db="EMBL/GenBank/DDBJ databases">
        <title>Nuclear Genome Assembly of the Microalgal Biofuel strain Nannochloropsis salina CCMP1776.</title>
        <authorList>
            <person name="Hovde B."/>
        </authorList>
    </citation>
    <scope>NUCLEOTIDE SEQUENCE [LARGE SCALE GENOMIC DNA]</scope>
    <source>
        <strain evidence="1 2">CCMP1776</strain>
    </source>
</reference>
<dbReference type="EMBL" id="SDOX01000158">
    <property type="protein sequence ID" value="TFJ80687.1"/>
    <property type="molecule type" value="Genomic_DNA"/>
</dbReference>
<dbReference type="OrthoDB" id="120976at2759"/>
<protein>
    <submittedName>
        <fullName evidence="1">Uncharacterized protein</fullName>
    </submittedName>
</protein>
<dbReference type="InterPro" id="IPR032675">
    <property type="entry name" value="LRR_dom_sf"/>
</dbReference>
<evidence type="ECO:0000313" key="2">
    <source>
        <dbReference type="Proteomes" id="UP000355283"/>
    </source>
</evidence>
<dbReference type="Gene3D" id="3.80.10.10">
    <property type="entry name" value="Ribonuclease Inhibitor"/>
    <property type="match status" value="3"/>
</dbReference>
<keyword evidence="2" id="KW-1185">Reference proteome</keyword>
<name>A0A4D9CRK2_9STRA</name>
<dbReference type="AlphaFoldDB" id="A0A4D9CRK2"/>
<organism evidence="1 2">
    <name type="scientific">Nannochloropsis salina CCMP1776</name>
    <dbReference type="NCBI Taxonomy" id="1027361"/>
    <lineage>
        <taxon>Eukaryota</taxon>
        <taxon>Sar</taxon>
        <taxon>Stramenopiles</taxon>
        <taxon>Ochrophyta</taxon>
        <taxon>Eustigmatophyceae</taxon>
        <taxon>Eustigmatales</taxon>
        <taxon>Monodopsidaceae</taxon>
        <taxon>Microchloropsis</taxon>
        <taxon>Microchloropsis salina</taxon>
    </lineage>
</organism>
<dbReference type="Proteomes" id="UP000355283">
    <property type="component" value="Unassembled WGS sequence"/>
</dbReference>
<dbReference type="GO" id="GO:0048471">
    <property type="term" value="C:perinuclear region of cytoplasm"/>
    <property type="evidence" value="ECO:0007669"/>
    <property type="project" value="TreeGrafter"/>
</dbReference>
<dbReference type="SMART" id="SM00368">
    <property type="entry name" value="LRR_RI"/>
    <property type="match status" value="7"/>
</dbReference>
<dbReference type="GO" id="GO:0006913">
    <property type="term" value="P:nucleocytoplasmic transport"/>
    <property type="evidence" value="ECO:0007669"/>
    <property type="project" value="TreeGrafter"/>
</dbReference>
<dbReference type="PANTHER" id="PTHR24113:SF15">
    <property type="entry name" value="NACHT DOMAIN-CONTAINING PROTEIN"/>
    <property type="match status" value="1"/>
</dbReference>
<dbReference type="SUPFAM" id="SSF52047">
    <property type="entry name" value="RNI-like"/>
    <property type="match status" value="2"/>
</dbReference>
<proteinExistence type="predicted"/>
<dbReference type="InterPro" id="IPR001611">
    <property type="entry name" value="Leu-rich_rpt"/>
</dbReference>
<dbReference type="PANTHER" id="PTHR24113">
    <property type="entry name" value="RAN GTPASE-ACTIVATING PROTEIN 1"/>
    <property type="match status" value="1"/>
</dbReference>
<dbReference type="GO" id="GO:0005096">
    <property type="term" value="F:GTPase activator activity"/>
    <property type="evidence" value="ECO:0007669"/>
    <property type="project" value="InterPro"/>
</dbReference>
<dbReference type="GO" id="GO:0031267">
    <property type="term" value="F:small GTPase binding"/>
    <property type="evidence" value="ECO:0007669"/>
    <property type="project" value="TreeGrafter"/>
</dbReference>
<evidence type="ECO:0000313" key="1">
    <source>
        <dbReference type="EMBL" id="TFJ80687.1"/>
    </source>
</evidence>
<dbReference type="GO" id="GO:0005634">
    <property type="term" value="C:nucleus"/>
    <property type="evidence" value="ECO:0007669"/>
    <property type="project" value="TreeGrafter"/>
</dbReference>
<comment type="caution">
    <text evidence="1">The sequence shown here is derived from an EMBL/GenBank/DDBJ whole genome shotgun (WGS) entry which is preliminary data.</text>
</comment>
<dbReference type="GO" id="GO:0005829">
    <property type="term" value="C:cytosol"/>
    <property type="evidence" value="ECO:0007669"/>
    <property type="project" value="TreeGrafter"/>
</dbReference>